<dbReference type="InterPro" id="IPR023346">
    <property type="entry name" value="Lysozyme-like_dom_sf"/>
</dbReference>
<dbReference type="CDD" id="cd16894">
    <property type="entry name" value="MltD-like"/>
    <property type="match status" value="1"/>
</dbReference>
<dbReference type="EMBL" id="QEWQ01000002">
    <property type="protein sequence ID" value="PWD81453.1"/>
    <property type="molecule type" value="Genomic_DNA"/>
</dbReference>
<accession>A0A2U2AFM4</accession>
<evidence type="ECO:0000313" key="3">
    <source>
        <dbReference type="EMBL" id="PWD81453.1"/>
    </source>
</evidence>
<name>A0A2U2AFM4_9GAMM</name>
<protein>
    <submittedName>
        <fullName evidence="3">Lytic murein transglycosylase</fullName>
    </submittedName>
</protein>
<dbReference type="Proteomes" id="UP000245020">
    <property type="component" value="Unassembled WGS sequence"/>
</dbReference>
<feature type="signal peptide" evidence="1">
    <location>
        <begin position="1"/>
        <end position="30"/>
    </location>
</feature>
<dbReference type="RefSeq" id="WP_109188816.1">
    <property type="nucleotide sequence ID" value="NZ_BMYA01000005.1"/>
</dbReference>
<evidence type="ECO:0000313" key="4">
    <source>
        <dbReference type="Proteomes" id="UP000245020"/>
    </source>
</evidence>
<organism evidence="3 4">
    <name type="scientific">Ignatzschineria ureiclastica</name>
    <dbReference type="NCBI Taxonomy" id="472582"/>
    <lineage>
        <taxon>Bacteria</taxon>
        <taxon>Pseudomonadati</taxon>
        <taxon>Pseudomonadota</taxon>
        <taxon>Gammaproteobacteria</taxon>
        <taxon>Cardiobacteriales</taxon>
        <taxon>Ignatzschineriaceae</taxon>
        <taxon>Ignatzschineria</taxon>
    </lineage>
</organism>
<sequence>MIIQQTQSFKTKLGLTLCLFLSSFMSFGVAKGMEAKFSGNELLTTKLAQGMQIKDKNHARVKSMIADFESHNQSLFTHLDGEGLVVFNFVVQEVERRGMPLEIAFIPLVESGYKPNARNGQHIGLWQLSPVAAKTFGIHVSPKSDGRLNLIKATNGALDYLEYLNRRFDGDWLLTIAAYNAGEGRVLRSMKKNREAGKPTDYWHLDLPAITKAYIPKVLALSALSLKEQRFDVAMANIPQLIEVKASNKAKLLNTVKKHGIDDQTIKYFNPSDVYAKDGSSIVILMKELLDLDGLSSYAL</sequence>
<keyword evidence="1" id="KW-0732">Signal</keyword>
<evidence type="ECO:0000259" key="2">
    <source>
        <dbReference type="Pfam" id="PF01464"/>
    </source>
</evidence>
<dbReference type="Gene3D" id="1.10.530.10">
    <property type="match status" value="1"/>
</dbReference>
<proteinExistence type="predicted"/>
<dbReference type="OrthoDB" id="9815002at2"/>
<dbReference type="AlphaFoldDB" id="A0A2U2AFM4"/>
<dbReference type="Pfam" id="PF01464">
    <property type="entry name" value="SLT"/>
    <property type="match status" value="1"/>
</dbReference>
<feature type="domain" description="Transglycosylase SLT" evidence="2">
    <location>
        <begin position="95"/>
        <end position="198"/>
    </location>
</feature>
<dbReference type="InterPro" id="IPR008258">
    <property type="entry name" value="Transglycosylase_SLT_dom_1"/>
</dbReference>
<dbReference type="SUPFAM" id="SSF53955">
    <property type="entry name" value="Lysozyme-like"/>
    <property type="match status" value="1"/>
</dbReference>
<evidence type="ECO:0000256" key="1">
    <source>
        <dbReference type="SAM" id="SignalP"/>
    </source>
</evidence>
<gene>
    <name evidence="3" type="ORF">DC083_03125</name>
</gene>
<comment type="caution">
    <text evidence="3">The sequence shown here is derived from an EMBL/GenBank/DDBJ whole genome shotgun (WGS) entry which is preliminary data.</text>
</comment>
<feature type="chain" id="PRO_5015737138" evidence="1">
    <location>
        <begin position="31"/>
        <end position="300"/>
    </location>
</feature>
<keyword evidence="4" id="KW-1185">Reference proteome</keyword>
<reference evidence="4" key="1">
    <citation type="submission" date="2018-05" db="EMBL/GenBank/DDBJ databases">
        <title>Ignatzschineria dubaiensis sp. nov., isolated from necrotic foot tissues of dromedaries (Camelus dromedarius) and associated maggots in Dubai, United Arab Emirates.</title>
        <authorList>
            <person name="Tsang C.C."/>
            <person name="Tang J.Y.M."/>
            <person name="Fong J.Y.H."/>
            <person name="Kinne J."/>
            <person name="Lee H.H."/>
            <person name="Joseph M."/>
            <person name="Jose S."/>
            <person name="Schuster R.K."/>
            <person name="Tang Y."/>
            <person name="Sivakumar S."/>
            <person name="Chen J.H.K."/>
            <person name="Teng J.L.L."/>
            <person name="Lau S.K.P."/>
            <person name="Wernery U."/>
            <person name="Woo P.C.Y."/>
        </authorList>
    </citation>
    <scope>NUCLEOTIDE SEQUENCE [LARGE SCALE GENOMIC DNA]</scope>
    <source>
        <strain evidence="4">KCTC 22644</strain>
    </source>
</reference>